<accession>A0A0G0W5X0</accession>
<dbReference type="InterPro" id="IPR003593">
    <property type="entry name" value="AAA+_ATPase"/>
</dbReference>
<dbReference type="SMART" id="SM00382">
    <property type="entry name" value="AAA"/>
    <property type="match status" value="1"/>
</dbReference>
<dbReference type="Pfam" id="PF13635">
    <property type="entry name" value="DUF4143"/>
    <property type="match status" value="1"/>
</dbReference>
<gene>
    <name evidence="2" type="ORF">UU24_C0005G0018</name>
</gene>
<evidence type="ECO:0000259" key="1">
    <source>
        <dbReference type="SMART" id="SM00382"/>
    </source>
</evidence>
<dbReference type="PANTHER" id="PTHR43566:SF1">
    <property type="entry name" value="AAA+ ATPASE DOMAIN-CONTAINING PROTEIN"/>
    <property type="match status" value="1"/>
</dbReference>
<feature type="domain" description="AAA+ ATPase" evidence="1">
    <location>
        <begin position="17"/>
        <end position="135"/>
    </location>
</feature>
<sequence length="378" mass="43606">MNEYIKRTYNISSLVSKGVVLVIYGPRRAGKTTLFKHYTKDLSVPYLVDSGDNITVQEILGSGDTKRILNRVEGLSIYIIDEAQNVPNIGLGLKIMIDARPDLIVIATGSSSFDLANKIGEPLVGRRELITLYPFGLQELAKQFPRHEIEDNLNTLLVYGLYPQIYTAKSTFEKESKLKEIVEGYLLKDIFALEKIKAPSQLFHLIKLLAQYIGQPVSSSKLASEVGLNQKTVERYLNLLEKTFVIHKVLPFSNKLSKSLKFKPKYYFYDTGIRNAIIGNFTEASTRADRGQLWENFCYMERIKKNSYERLSHPEYYFYQSYENGKEIDIIEEYNGYKAFECKWNFTRDIVSLSEWDKAYPDSPIQIITKDNYFDFLI</sequence>
<dbReference type="InterPro" id="IPR027417">
    <property type="entry name" value="P-loop_NTPase"/>
</dbReference>
<dbReference type="SUPFAM" id="SSF52540">
    <property type="entry name" value="P-loop containing nucleoside triphosphate hydrolases"/>
    <property type="match status" value="1"/>
</dbReference>
<organism evidence="2 3">
    <name type="scientific">Candidatus Nomurabacteria bacterium GW2011_GWA2_40_9</name>
    <dbReference type="NCBI Taxonomy" id="1618734"/>
    <lineage>
        <taxon>Bacteria</taxon>
        <taxon>Candidatus Nomuraibacteriota</taxon>
    </lineage>
</organism>
<dbReference type="EMBL" id="LBZW01000005">
    <property type="protein sequence ID" value="KKR79600.1"/>
    <property type="molecule type" value="Genomic_DNA"/>
</dbReference>
<name>A0A0G0W5X0_9BACT</name>
<proteinExistence type="predicted"/>
<comment type="caution">
    <text evidence="2">The sequence shown here is derived from an EMBL/GenBank/DDBJ whole genome shotgun (WGS) entry which is preliminary data.</text>
</comment>
<dbReference type="AlphaFoldDB" id="A0A0G0W5X0"/>
<dbReference type="Gene3D" id="3.40.50.300">
    <property type="entry name" value="P-loop containing nucleotide triphosphate hydrolases"/>
    <property type="match status" value="1"/>
</dbReference>
<dbReference type="PATRIC" id="fig|1618734.3.peg.167"/>
<dbReference type="Proteomes" id="UP000034749">
    <property type="component" value="Unassembled WGS sequence"/>
</dbReference>
<evidence type="ECO:0000313" key="2">
    <source>
        <dbReference type="EMBL" id="KKR79600.1"/>
    </source>
</evidence>
<reference evidence="2 3" key="1">
    <citation type="journal article" date="2015" name="Nature">
        <title>rRNA introns, odd ribosomes, and small enigmatic genomes across a large radiation of phyla.</title>
        <authorList>
            <person name="Brown C.T."/>
            <person name="Hug L.A."/>
            <person name="Thomas B.C."/>
            <person name="Sharon I."/>
            <person name="Castelle C.J."/>
            <person name="Singh A."/>
            <person name="Wilkins M.J."/>
            <person name="Williams K.H."/>
            <person name="Banfield J.F."/>
        </authorList>
    </citation>
    <scope>NUCLEOTIDE SEQUENCE [LARGE SCALE GENOMIC DNA]</scope>
</reference>
<protein>
    <submittedName>
        <fullName evidence="2">AAA ATPase</fullName>
    </submittedName>
</protein>
<dbReference type="InterPro" id="IPR025420">
    <property type="entry name" value="DUF4143"/>
</dbReference>
<dbReference type="PANTHER" id="PTHR43566">
    <property type="entry name" value="CONSERVED PROTEIN"/>
    <property type="match status" value="1"/>
</dbReference>
<dbReference type="InterPro" id="IPR041682">
    <property type="entry name" value="AAA_14"/>
</dbReference>
<dbReference type="Pfam" id="PF13173">
    <property type="entry name" value="AAA_14"/>
    <property type="match status" value="1"/>
</dbReference>
<evidence type="ECO:0000313" key="3">
    <source>
        <dbReference type="Proteomes" id="UP000034749"/>
    </source>
</evidence>